<proteinExistence type="predicted"/>
<comment type="caution">
    <text evidence="3">The sequence shown here is derived from an EMBL/GenBank/DDBJ whole genome shotgun (WGS) entry which is preliminary data.</text>
</comment>
<dbReference type="AlphaFoldDB" id="A0A1A0HCF5"/>
<feature type="transmembrane region" description="Helical" evidence="2">
    <location>
        <begin position="5"/>
        <end position="27"/>
    </location>
</feature>
<keyword evidence="2" id="KW-0472">Membrane</keyword>
<feature type="region of interest" description="Disordered" evidence="1">
    <location>
        <begin position="131"/>
        <end position="166"/>
    </location>
</feature>
<evidence type="ECO:0000256" key="2">
    <source>
        <dbReference type="SAM" id="Phobius"/>
    </source>
</evidence>
<feature type="compositionally biased region" description="Basic residues" evidence="1">
    <location>
        <begin position="151"/>
        <end position="162"/>
    </location>
</feature>
<gene>
    <name evidence="3" type="ORF">METBIDRAFT_190629</name>
</gene>
<name>A0A1A0HCF5_9ASCO</name>
<evidence type="ECO:0000256" key="1">
    <source>
        <dbReference type="SAM" id="MobiDB-lite"/>
    </source>
</evidence>
<accession>A0A1A0HCF5</accession>
<evidence type="ECO:0000313" key="3">
    <source>
        <dbReference type="EMBL" id="OBA21676.1"/>
    </source>
</evidence>
<dbReference type="GeneID" id="30027812"/>
<keyword evidence="2" id="KW-0812">Transmembrane</keyword>
<organism evidence="3 4">
    <name type="scientific">Metschnikowia bicuspidata var. bicuspidata NRRL YB-4993</name>
    <dbReference type="NCBI Taxonomy" id="869754"/>
    <lineage>
        <taxon>Eukaryota</taxon>
        <taxon>Fungi</taxon>
        <taxon>Dikarya</taxon>
        <taxon>Ascomycota</taxon>
        <taxon>Saccharomycotina</taxon>
        <taxon>Pichiomycetes</taxon>
        <taxon>Metschnikowiaceae</taxon>
        <taxon>Metschnikowia</taxon>
    </lineage>
</organism>
<reference evidence="3 4" key="1">
    <citation type="submission" date="2016-05" db="EMBL/GenBank/DDBJ databases">
        <title>Comparative genomics of biotechnologically important yeasts.</title>
        <authorList>
            <consortium name="DOE Joint Genome Institute"/>
            <person name="Riley R."/>
            <person name="Haridas S."/>
            <person name="Wolfe K.H."/>
            <person name="Lopes M.R."/>
            <person name="Hittinger C.T."/>
            <person name="Goker M."/>
            <person name="Salamov A."/>
            <person name="Wisecaver J."/>
            <person name="Long T.M."/>
            <person name="Aerts A.L."/>
            <person name="Barry K."/>
            <person name="Choi C."/>
            <person name="Clum A."/>
            <person name="Coughlan A.Y."/>
            <person name="Deshpande S."/>
            <person name="Douglass A.P."/>
            <person name="Hanson S.J."/>
            <person name="Klenk H.-P."/>
            <person name="LaButti K."/>
            <person name="Lapidus A."/>
            <person name="Lindquist E."/>
            <person name="Lipzen A."/>
            <person name="Meier-kolthoff J.P."/>
            <person name="Ohm R.A."/>
            <person name="Otillar R.P."/>
            <person name="Pangilinan J."/>
            <person name="Peng Y."/>
            <person name="Rokas A."/>
            <person name="Rosa C.A."/>
            <person name="Scheuner C."/>
            <person name="Sibirny A.A."/>
            <person name="Slot J.C."/>
            <person name="Stielow J.B."/>
            <person name="Sun H."/>
            <person name="Kurtzman C.P."/>
            <person name="Blackwell M."/>
            <person name="Grigoriev I.V."/>
            <person name="Jeffries T.W."/>
        </authorList>
    </citation>
    <scope>NUCLEOTIDE SEQUENCE [LARGE SCALE GENOMIC DNA]</scope>
    <source>
        <strain evidence="3 4">NRRL YB-4993</strain>
    </source>
</reference>
<dbReference type="Proteomes" id="UP000092555">
    <property type="component" value="Unassembled WGS sequence"/>
</dbReference>
<dbReference type="EMBL" id="LXTC01000003">
    <property type="protein sequence ID" value="OBA21676.1"/>
    <property type="molecule type" value="Genomic_DNA"/>
</dbReference>
<keyword evidence="4" id="KW-1185">Reference proteome</keyword>
<keyword evidence="2" id="KW-1133">Transmembrane helix</keyword>
<protein>
    <submittedName>
        <fullName evidence="3">Uncharacterized protein</fullName>
    </submittedName>
</protein>
<evidence type="ECO:0000313" key="4">
    <source>
        <dbReference type="Proteomes" id="UP000092555"/>
    </source>
</evidence>
<sequence length="266" mass="29375">MASCLFSGITSCLFSGIYYLVFIASYIPNEPPGACPTPGPGDARRRPTGATARGLDLAQPPFQGPLQASPLSQLVLLHLESSLAQDRVHVDCVVGPVLGKRAGRSLCRHGVRQRGPAGISDPRLVQSLELGERREHGRGHAGRRRQEAGFLRHRGKQPRHRHGEPLEKTGSKHVEFVQPGLVRAQRFFFLTSVYGCAASHTVWARWVWRPFITSVVSSRVVNSRVVNSSMCGTWGPGILQTNRNKPLFTGRVFPRHVRGDYMAEIM</sequence>
<dbReference type="RefSeq" id="XP_018712186.1">
    <property type="nucleotide sequence ID" value="XM_018854836.1"/>
</dbReference>